<feature type="transmembrane region" description="Helical" evidence="6">
    <location>
        <begin position="373"/>
        <end position="391"/>
    </location>
</feature>
<dbReference type="InterPro" id="IPR020846">
    <property type="entry name" value="MFS_dom"/>
</dbReference>
<dbReference type="Gene3D" id="1.20.1250.20">
    <property type="entry name" value="MFS general substrate transporter like domains"/>
    <property type="match status" value="1"/>
</dbReference>
<dbReference type="InterPro" id="IPR050189">
    <property type="entry name" value="MFS_Efflux_Transporters"/>
</dbReference>
<dbReference type="InterPro" id="IPR011701">
    <property type="entry name" value="MFS"/>
</dbReference>
<feature type="transmembrane region" description="Helical" evidence="6">
    <location>
        <begin position="80"/>
        <end position="99"/>
    </location>
</feature>
<feature type="transmembrane region" description="Helical" evidence="6">
    <location>
        <begin position="221"/>
        <end position="244"/>
    </location>
</feature>
<gene>
    <name evidence="8" type="ORF">IBL25_20035</name>
</gene>
<evidence type="ECO:0000256" key="5">
    <source>
        <dbReference type="ARBA" id="ARBA00023136"/>
    </source>
</evidence>
<evidence type="ECO:0000259" key="7">
    <source>
        <dbReference type="PROSITE" id="PS50850"/>
    </source>
</evidence>
<dbReference type="CDD" id="cd17324">
    <property type="entry name" value="MFS_NepI_like"/>
    <property type="match status" value="1"/>
</dbReference>
<comment type="caution">
    <text evidence="8">The sequence shown here is derived from an EMBL/GenBank/DDBJ whole genome shotgun (WGS) entry which is preliminary data.</text>
</comment>
<evidence type="ECO:0000256" key="6">
    <source>
        <dbReference type="SAM" id="Phobius"/>
    </source>
</evidence>
<sequence>MTTDHLAPAAIHRMVAVFGLCGFAASLATRALDPLMAELAHDFSAPHGEVALLATAFALPYALVQPVLGPVGDALGKRRIVTLCAALLALTLVLCALAPGLSWLFAARIASGLAAGGIFPLTLALFGDSVPLAQRQVAISRVLGCSILGQLCGGILSGLVAEHIGWRGVMGICAGVVVLAFLVLLAEARGRPRAPIGPRPQLGASLRRYGGILRTPAARPLFIGVFLEGMAVFGAFPFLSALLAQGNLSGTAQAGLAVGSFGLGGFGYTLLAPLLLRHLGQGRMMQVAGASAALGLCGIAAAPLGAAWPLLGAFLLGLGYFMLHNSIQVRVTEVAPQARGSAVALHAFCFFLGQSLGPAVYGSGINGLGPATTMALGAAGILAVGAWLGALRPPAGTQRESPERKTA</sequence>
<feature type="transmembrane region" description="Helical" evidence="6">
    <location>
        <begin position="166"/>
        <end position="186"/>
    </location>
</feature>
<feature type="transmembrane region" description="Helical" evidence="6">
    <location>
        <begin position="138"/>
        <end position="160"/>
    </location>
</feature>
<dbReference type="Pfam" id="PF07690">
    <property type="entry name" value="MFS_1"/>
    <property type="match status" value="1"/>
</dbReference>
<keyword evidence="3 6" id="KW-0812">Transmembrane</keyword>
<keyword evidence="2" id="KW-1003">Cell membrane</keyword>
<accession>A0ABR7RC29</accession>
<evidence type="ECO:0000256" key="1">
    <source>
        <dbReference type="ARBA" id="ARBA00004651"/>
    </source>
</evidence>
<comment type="subcellular location">
    <subcellularLocation>
        <location evidence="1">Cell membrane</location>
        <topology evidence="1">Multi-pass membrane protein</topology>
    </subcellularLocation>
</comment>
<feature type="transmembrane region" description="Helical" evidence="6">
    <location>
        <begin position="50"/>
        <end position="68"/>
    </location>
</feature>
<keyword evidence="5 6" id="KW-0472">Membrane</keyword>
<evidence type="ECO:0000313" key="8">
    <source>
        <dbReference type="EMBL" id="MBC9179234.1"/>
    </source>
</evidence>
<dbReference type="PANTHER" id="PTHR43124:SF3">
    <property type="entry name" value="CHLORAMPHENICOL EFFLUX PUMP RV0191"/>
    <property type="match status" value="1"/>
</dbReference>
<feature type="transmembrane region" description="Helical" evidence="6">
    <location>
        <begin position="256"/>
        <end position="276"/>
    </location>
</feature>
<dbReference type="Proteomes" id="UP000603940">
    <property type="component" value="Unassembled WGS sequence"/>
</dbReference>
<organism evidence="8 9">
    <name type="scientific">Pseudoroseomonas ludipueritiae</name>
    <dbReference type="NCBI Taxonomy" id="198093"/>
    <lineage>
        <taxon>Bacteria</taxon>
        <taxon>Pseudomonadati</taxon>
        <taxon>Pseudomonadota</taxon>
        <taxon>Alphaproteobacteria</taxon>
        <taxon>Acetobacterales</taxon>
        <taxon>Acetobacteraceae</taxon>
        <taxon>Pseudoroseomonas</taxon>
    </lineage>
</organism>
<dbReference type="EMBL" id="JACTUZ010000129">
    <property type="protein sequence ID" value="MBC9179234.1"/>
    <property type="molecule type" value="Genomic_DNA"/>
</dbReference>
<feature type="transmembrane region" description="Helical" evidence="6">
    <location>
        <begin position="105"/>
        <end position="126"/>
    </location>
</feature>
<dbReference type="InterPro" id="IPR036259">
    <property type="entry name" value="MFS_trans_sf"/>
</dbReference>
<feature type="transmembrane region" description="Helical" evidence="6">
    <location>
        <begin position="283"/>
        <end position="301"/>
    </location>
</feature>
<evidence type="ECO:0000313" key="9">
    <source>
        <dbReference type="Proteomes" id="UP000603940"/>
    </source>
</evidence>
<reference evidence="8 9" key="1">
    <citation type="journal article" date="2009" name="Int. J. Syst. Evol. Microbiol.">
        <title>Transfer of Teichococcus ludipueritiae and Muricoccus roseus to the genus Roseomonas, as Roseomonas ludipueritiae comb. nov. and Roseomonas rosea comb. nov., respectively, and emended description of the genus Roseomonas.</title>
        <authorList>
            <person name="Sanchez-Porro C."/>
            <person name="Gallego V."/>
            <person name="Busse H.J."/>
            <person name="Kampfer P."/>
            <person name="Ventosa A."/>
        </authorList>
    </citation>
    <scope>NUCLEOTIDE SEQUENCE [LARGE SCALE GENOMIC DNA]</scope>
    <source>
        <strain evidence="8 9">DSM 14915</strain>
    </source>
</reference>
<evidence type="ECO:0000256" key="3">
    <source>
        <dbReference type="ARBA" id="ARBA00022692"/>
    </source>
</evidence>
<protein>
    <submittedName>
        <fullName evidence="8">MFS transporter</fullName>
    </submittedName>
</protein>
<dbReference type="SUPFAM" id="SSF103473">
    <property type="entry name" value="MFS general substrate transporter"/>
    <property type="match status" value="1"/>
</dbReference>
<evidence type="ECO:0000256" key="2">
    <source>
        <dbReference type="ARBA" id="ARBA00022475"/>
    </source>
</evidence>
<keyword evidence="4 6" id="KW-1133">Transmembrane helix</keyword>
<dbReference type="PANTHER" id="PTHR43124">
    <property type="entry name" value="PURINE EFFLUX PUMP PBUE"/>
    <property type="match status" value="1"/>
</dbReference>
<dbReference type="PROSITE" id="PS50850">
    <property type="entry name" value="MFS"/>
    <property type="match status" value="1"/>
</dbReference>
<proteinExistence type="predicted"/>
<feature type="domain" description="Major facilitator superfamily (MFS) profile" evidence="7">
    <location>
        <begin position="14"/>
        <end position="397"/>
    </location>
</feature>
<dbReference type="RefSeq" id="WP_187780282.1">
    <property type="nucleotide sequence ID" value="NZ_JACTUZ010000129.1"/>
</dbReference>
<keyword evidence="9" id="KW-1185">Reference proteome</keyword>
<evidence type="ECO:0000256" key="4">
    <source>
        <dbReference type="ARBA" id="ARBA00022989"/>
    </source>
</evidence>
<name>A0ABR7RC29_9PROT</name>